<name>A0A8T9AZ89_9HYPH</name>
<dbReference type="EMBL" id="PNOT02000040">
    <property type="protein sequence ID" value="TSE13528.1"/>
    <property type="molecule type" value="Genomic_DNA"/>
</dbReference>
<accession>A0A8T9AZ89</accession>
<evidence type="ECO:0000313" key="2">
    <source>
        <dbReference type="EMBL" id="TSE13528.1"/>
    </source>
</evidence>
<keyword evidence="3" id="KW-1185">Reference proteome</keyword>
<feature type="chain" id="PRO_5035756488" evidence="1">
    <location>
        <begin position="20"/>
        <end position="75"/>
    </location>
</feature>
<keyword evidence="1" id="KW-0732">Signal</keyword>
<dbReference type="Proteomes" id="UP000235507">
    <property type="component" value="Unassembled WGS sequence"/>
</dbReference>
<dbReference type="RefSeq" id="WP_143972987.1">
    <property type="nucleotide sequence ID" value="NZ_PNOT02000040.1"/>
</dbReference>
<evidence type="ECO:0000256" key="1">
    <source>
        <dbReference type="SAM" id="SignalP"/>
    </source>
</evidence>
<organism evidence="2 3">
    <name type="scientific">Mesorhizobium intechi</name>
    <dbReference type="NCBI Taxonomy" id="537601"/>
    <lineage>
        <taxon>Bacteria</taxon>
        <taxon>Pseudomonadati</taxon>
        <taxon>Pseudomonadota</taxon>
        <taxon>Alphaproteobacteria</taxon>
        <taxon>Hyphomicrobiales</taxon>
        <taxon>Phyllobacteriaceae</taxon>
        <taxon>Mesorhizobium</taxon>
    </lineage>
</organism>
<proteinExistence type="predicted"/>
<evidence type="ECO:0000313" key="3">
    <source>
        <dbReference type="Proteomes" id="UP000235507"/>
    </source>
</evidence>
<dbReference type="AlphaFoldDB" id="A0A8T9AZ89"/>
<feature type="signal peptide" evidence="1">
    <location>
        <begin position="1"/>
        <end position="19"/>
    </location>
</feature>
<gene>
    <name evidence="2" type="ORF">C1D09_003370</name>
</gene>
<comment type="caution">
    <text evidence="2">The sequence shown here is derived from an EMBL/GenBank/DDBJ whole genome shotgun (WGS) entry which is preliminary data.</text>
</comment>
<reference evidence="2" key="1">
    <citation type="submission" date="2019-07" db="EMBL/GenBank/DDBJ databases">
        <title>Mesorhizobum intechiensis sp. nov. isolated from nodules of Lotus tenuis growing in lowlands of the Flooding Pampa, Argentina.</title>
        <authorList>
            <person name="Estrella M.J."/>
            <person name="Torres Tejerizo G.A."/>
            <person name="Cumpa Velazquez L.M."/>
            <person name="Fontana F."/>
            <person name="Hansen L."/>
            <person name="Pistorio M."/>
            <person name="Sannazzaro A.I."/>
        </authorList>
    </citation>
    <scope>NUCLEOTIDE SEQUENCE</scope>
    <source>
        <strain evidence="2">BD68</strain>
    </source>
</reference>
<sequence length="75" mass="7738">MAVLTGFGILTLAASVVFAEPNADIGVLIAVGDIMYCGTNEAAEVKETAKLAVDRIAAARGETLGGHRAARRPRV</sequence>
<protein>
    <submittedName>
        <fullName evidence="2">Uncharacterized protein</fullName>
    </submittedName>
</protein>